<feature type="transmembrane region" description="Helical" evidence="6">
    <location>
        <begin position="15"/>
        <end position="34"/>
    </location>
</feature>
<evidence type="ECO:0000256" key="4">
    <source>
        <dbReference type="ARBA" id="ARBA00022989"/>
    </source>
</evidence>
<feature type="domain" description="Major facilitator superfamily (MFS) profile" evidence="7">
    <location>
        <begin position="18"/>
        <end position="413"/>
    </location>
</feature>
<dbReference type="Proteomes" id="UP000449710">
    <property type="component" value="Unassembled WGS sequence"/>
</dbReference>
<proteinExistence type="predicted"/>
<dbReference type="InterPro" id="IPR052952">
    <property type="entry name" value="MFS-Transporter"/>
</dbReference>
<dbReference type="GO" id="GO:0005886">
    <property type="term" value="C:plasma membrane"/>
    <property type="evidence" value="ECO:0007669"/>
    <property type="project" value="UniProtKB-SubCell"/>
</dbReference>
<reference evidence="8 9" key="1">
    <citation type="submission" date="2019-04" db="EMBL/GenBank/DDBJ databases">
        <title>Isachenkonia alkalipeptolytica gen. nov. sp. nov. a new anaerobic, alkiliphilic organothrophic bacterium capable to reduce synthesized ferrihydrite isolated from a soda lake.</title>
        <authorList>
            <person name="Toshchakov S.V."/>
            <person name="Zavarzina D.G."/>
            <person name="Zhilina T.N."/>
            <person name="Kostrikina N.A."/>
            <person name="Kublanov I.V."/>
        </authorList>
    </citation>
    <scope>NUCLEOTIDE SEQUENCE [LARGE SCALE GENOMIC DNA]</scope>
    <source>
        <strain evidence="8 9">Z-1701</strain>
    </source>
</reference>
<protein>
    <submittedName>
        <fullName evidence="8">MFS transporter</fullName>
    </submittedName>
</protein>
<feature type="transmembrane region" description="Helical" evidence="6">
    <location>
        <begin position="108"/>
        <end position="127"/>
    </location>
</feature>
<comment type="caution">
    <text evidence="8">The sequence shown here is derived from an EMBL/GenBank/DDBJ whole genome shotgun (WGS) entry which is preliminary data.</text>
</comment>
<dbReference type="GO" id="GO:0022857">
    <property type="term" value="F:transmembrane transporter activity"/>
    <property type="evidence" value="ECO:0007669"/>
    <property type="project" value="InterPro"/>
</dbReference>
<dbReference type="SUPFAM" id="SSF103473">
    <property type="entry name" value="MFS general substrate transporter"/>
    <property type="match status" value="1"/>
</dbReference>
<dbReference type="EMBL" id="SUMG01000014">
    <property type="protein sequence ID" value="NBG88928.1"/>
    <property type="molecule type" value="Genomic_DNA"/>
</dbReference>
<organism evidence="8 9">
    <name type="scientific">Isachenkonia alkalipeptolytica</name>
    <dbReference type="NCBI Taxonomy" id="2565777"/>
    <lineage>
        <taxon>Bacteria</taxon>
        <taxon>Bacillati</taxon>
        <taxon>Bacillota</taxon>
        <taxon>Clostridia</taxon>
        <taxon>Eubacteriales</taxon>
        <taxon>Clostridiaceae</taxon>
        <taxon>Isachenkonia</taxon>
    </lineage>
</organism>
<evidence type="ECO:0000256" key="2">
    <source>
        <dbReference type="ARBA" id="ARBA00022448"/>
    </source>
</evidence>
<evidence type="ECO:0000256" key="3">
    <source>
        <dbReference type="ARBA" id="ARBA00022692"/>
    </source>
</evidence>
<feature type="transmembrane region" description="Helical" evidence="6">
    <location>
        <begin position="139"/>
        <end position="161"/>
    </location>
</feature>
<dbReference type="AlphaFoldDB" id="A0AA43XLA1"/>
<dbReference type="RefSeq" id="WP_160722058.1">
    <property type="nucleotide sequence ID" value="NZ_SUMG01000014.1"/>
</dbReference>
<feature type="transmembrane region" description="Helical" evidence="6">
    <location>
        <begin position="225"/>
        <end position="249"/>
    </location>
</feature>
<keyword evidence="4 6" id="KW-1133">Transmembrane helix</keyword>
<feature type="transmembrane region" description="Helical" evidence="6">
    <location>
        <begin position="294"/>
        <end position="315"/>
    </location>
</feature>
<dbReference type="InterPro" id="IPR036259">
    <property type="entry name" value="MFS_trans_sf"/>
</dbReference>
<evidence type="ECO:0000256" key="6">
    <source>
        <dbReference type="SAM" id="Phobius"/>
    </source>
</evidence>
<evidence type="ECO:0000313" key="8">
    <source>
        <dbReference type="EMBL" id="NBG88928.1"/>
    </source>
</evidence>
<keyword evidence="3 6" id="KW-0812">Transmembrane</keyword>
<accession>A0AA43XLA1</accession>
<evidence type="ECO:0000256" key="5">
    <source>
        <dbReference type="ARBA" id="ARBA00023136"/>
    </source>
</evidence>
<feature type="transmembrane region" description="Helical" evidence="6">
    <location>
        <begin position="261"/>
        <end position="282"/>
    </location>
</feature>
<feature type="transmembrane region" description="Helical" evidence="6">
    <location>
        <begin position="85"/>
        <end position="102"/>
    </location>
</feature>
<feature type="transmembrane region" description="Helical" evidence="6">
    <location>
        <begin position="354"/>
        <end position="377"/>
    </location>
</feature>
<dbReference type="PANTHER" id="PTHR23527:SF1">
    <property type="entry name" value="BLL3282 PROTEIN"/>
    <property type="match status" value="1"/>
</dbReference>
<dbReference type="Gene3D" id="1.20.1250.20">
    <property type="entry name" value="MFS general substrate transporter like domains"/>
    <property type="match status" value="2"/>
</dbReference>
<sequence length="419" mass="44475">MDDTSKTSIKNNESYVLTLIIMSTAYIAVGINVQGFKAMLPLVSADFQISGTQAGLYATFFFLSGTLLAIVSGRVVDKIGPKKSLVGATLIIATLMFLHTLMPVFSVLLLLAFLTGIGFSIITPAINKGVMDLVPPNKRAVSIGIAQSGGGIGGILGASLLPFLGGIFGWRVALLVAAAVAFLMALVLVKCYRPKKKQDNKTNQGQEELPGSFKKDFKKLSSNPLLIFICFMGAAFGFTIGNMTIHYTLFLTADIGLTPSYAGFALSAFMLGGIAGQPSMGYMNDRFLNSNRRLGLFLLGLITSVMLLIIGSVVFSGSLGFVPILAVSFVLGFFSLAIPGLVFTTIGDVVEDKLVGTATGIILVFIRTGVVIGPPLIGYIADLRGNYQASWILLSLVILIISVIFFAGTRKYKAQLYGG</sequence>
<keyword evidence="2" id="KW-0813">Transport</keyword>
<evidence type="ECO:0000259" key="7">
    <source>
        <dbReference type="PROSITE" id="PS50850"/>
    </source>
</evidence>
<keyword evidence="9" id="KW-1185">Reference proteome</keyword>
<feature type="transmembrane region" description="Helical" evidence="6">
    <location>
        <begin position="54"/>
        <end position="73"/>
    </location>
</feature>
<name>A0AA43XLA1_9CLOT</name>
<dbReference type="PANTHER" id="PTHR23527">
    <property type="entry name" value="BLL3282 PROTEIN"/>
    <property type="match status" value="1"/>
</dbReference>
<dbReference type="PROSITE" id="PS50850">
    <property type="entry name" value="MFS"/>
    <property type="match status" value="1"/>
</dbReference>
<dbReference type="InterPro" id="IPR011701">
    <property type="entry name" value="MFS"/>
</dbReference>
<keyword evidence="5 6" id="KW-0472">Membrane</keyword>
<evidence type="ECO:0000313" key="9">
    <source>
        <dbReference type="Proteomes" id="UP000449710"/>
    </source>
</evidence>
<comment type="subcellular location">
    <subcellularLocation>
        <location evidence="1">Cell membrane</location>
        <topology evidence="1">Multi-pass membrane protein</topology>
    </subcellularLocation>
</comment>
<gene>
    <name evidence="8" type="ORF">ISALK_10495</name>
</gene>
<feature type="transmembrane region" description="Helical" evidence="6">
    <location>
        <begin position="167"/>
        <end position="189"/>
    </location>
</feature>
<feature type="transmembrane region" description="Helical" evidence="6">
    <location>
        <begin position="321"/>
        <end position="342"/>
    </location>
</feature>
<evidence type="ECO:0000256" key="1">
    <source>
        <dbReference type="ARBA" id="ARBA00004651"/>
    </source>
</evidence>
<feature type="transmembrane region" description="Helical" evidence="6">
    <location>
        <begin position="389"/>
        <end position="407"/>
    </location>
</feature>
<dbReference type="InterPro" id="IPR020846">
    <property type="entry name" value="MFS_dom"/>
</dbReference>
<dbReference type="Pfam" id="PF07690">
    <property type="entry name" value="MFS_1"/>
    <property type="match status" value="1"/>
</dbReference>